<reference evidence="1" key="2">
    <citation type="submission" date="2014-07" db="EMBL/GenBank/DDBJ databases">
        <title>Initial genome analysis of the psychrotolerant acidophile Acidithiobacillus ferrivorans CF27: insights into iron and sulfur oxidation pathways and into biofilm formation.</title>
        <authorList>
            <person name="Talla E."/>
            <person name="Hedrich S."/>
            <person name="Mangenot S."/>
            <person name="Ji B."/>
            <person name="Johnson D.B."/>
            <person name="Barbe V."/>
            <person name="Bonnefoy V."/>
        </authorList>
    </citation>
    <scope>NUCLEOTIDE SEQUENCE [LARGE SCALE GENOMIC DNA]</scope>
    <source>
        <strain evidence="1">CF27</strain>
    </source>
</reference>
<organism evidence="1">
    <name type="scientific">Acidithiobacillus ferrivorans</name>
    <dbReference type="NCBI Taxonomy" id="160808"/>
    <lineage>
        <taxon>Bacteria</taxon>
        <taxon>Pseudomonadati</taxon>
        <taxon>Pseudomonadota</taxon>
        <taxon>Acidithiobacillia</taxon>
        <taxon>Acidithiobacillales</taxon>
        <taxon>Acidithiobacillaceae</taxon>
        <taxon>Acidithiobacillus</taxon>
    </lineage>
</organism>
<dbReference type="EMBL" id="CCCS020000052">
    <property type="protein sequence ID" value="CDQ11549.1"/>
    <property type="molecule type" value="Genomic_DNA"/>
</dbReference>
<evidence type="ECO:0008006" key="2">
    <source>
        <dbReference type="Google" id="ProtNLM"/>
    </source>
</evidence>
<reference evidence="1" key="1">
    <citation type="submission" date="2014-03" db="EMBL/GenBank/DDBJ databases">
        <authorList>
            <person name="Genoscope - CEA"/>
        </authorList>
    </citation>
    <scope>NUCLEOTIDE SEQUENCE [LARGE SCALE GENOMIC DNA]</scope>
    <source>
        <strain evidence="1">CF27</strain>
    </source>
</reference>
<sequence>MAERSDADVNTLWNRSLYPRLGMALALSLGLSACAQMVQVNPQQSAADAVAVQAGRERILALSPAVNTRQLAPVEKALNAAREAVTRGDHVYAERQTLLARVLLDNIQTRLNAAPNSQRAALQSQIGNLQSQIATTHQQIDATKAQIAKEAS</sequence>
<dbReference type="AlphaFoldDB" id="A0A060UYK2"/>
<proteinExistence type="predicted"/>
<dbReference type="PROSITE" id="PS51257">
    <property type="entry name" value="PROKAR_LIPOPROTEIN"/>
    <property type="match status" value="1"/>
</dbReference>
<protein>
    <recommendedName>
        <fullName evidence="2">DUF4398 domain-containing protein</fullName>
    </recommendedName>
</protein>
<name>A0A060UYK2_9PROT</name>
<comment type="caution">
    <text evidence="1">The sequence shown here is derived from an EMBL/GenBank/DDBJ whole genome shotgun (WGS) entry which is preliminary data.</text>
</comment>
<evidence type="ECO:0000313" key="1">
    <source>
        <dbReference type="EMBL" id="CDQ11549.1"/>
    </source>
</evidence>
<accession>A0A060UYK2</accession>
<gene>
    <name evidence="1" type="ORF">AFERRI_560098</name>
</gene>